<name>A0A0M7AU34_9HYPH</name>
<organism evidence="2 3">
    <name type="scientific">Roseibium album</name>
    <dbReference type="NCBI Taxonomy" id="311410"/>
    <lineage>
        <taxon>Bacteria</taxon>
        <taxon>Pseudomonadati</taxon>
        <taxon>Pseudomonadota</taxon>
        <taxon>Alphaproteobacteria</taxon>
        <taxon>Hyphomicrobiales</taxon>
        <taxon>Stappiaceae</taxon>
        <taxon>Roseibium</taxon>
    </lineage>
</organism>
<accession>A0A0M7AU34</accession>
<reference evidence="3" key="1">
    <citation type="submission" date="2015-07" db="EMBL/GenBank/DDBJ databases">
        <authorList>
            <person name="Rodrigo-Torres Lidia"/>
            <person name="Arahal R.David."/>
        </authorList>
    </citation>
    <scope>NUCLEOTIDE SEQUENCE [LARGE SCALE GENOMIC DNA]</scope>
    <source>
        <strain evidence="3">CECT 5096</strain>
    </source>
</reference>
<evidence type="ECO:0000313" key="2">
    <source>
        <dbReference type="EMBL" id="CTQ75734.1"/>
    </source>
</evidence>
<gene>
    <name evidence="2" type="ORF">LA5096_04512</name>
</gene>
<sequence>MSFGFSSDDKKNETFNFDFSNSEQDVADNLQSTSDEDDPSTLAYVVKHVFVKSFSTSGDADDSVPTAQAIDTDDYLM</sequence>
<dbReference type="EMBL" id="CXWC01000012">
    <property type="protein sequence ID" value="CTQ75734.1"/>
    <property type="molecule type" value="Genomic_DNA"/>
</dbReference>
<dbReference type="AlphaFoldDB" id="A0A0M7AU34"/>
<feature type="region of interest" description="Disordered" evidence="1">
    <location>
        <begin position="56"/>
        <end position="77"/>
    </location>
</feature>
<protein>
    <submittedName>
        <fullName evidence="2">Uncharacterized protein</fullName>
    </submittedName>
</protein>
<dbReference type="GeneID" id="97671801"/>
<feature type="compositionally biased region" description="Polar residues" evidence="1">
    <location>
        <begin position="14"/>
        <end position="33"/>
    </location>
</feature>
<feature type="region of interest" description="Disordered" evidence="1">
    <location>
        <begin position="1"/>
        <end position="38"/>
    </location>
</feature>
<dbReference type="Proteomes" id="UP000049983">
    <property type="component" value="Unassembled WGS sequence"/>
</dbReference>
<keyword evidence="3" id="KW-1185">Reference proteome</keyword>
<dbReference type="RefSeq" id="WP_055118431.1">
    <property type="nucleotide sequence ID" value="NZ_CXWA01000008.1"/>
</dbReference>
<evidence type="ECO:0000256" key="1">
    <source>
        <dbReference type="SAM" id="MobiDB-lite"/>
    </source>
</evidence>
<proteinExistence type="predicted"/>
<evidence type="ECO:0000313" key="3">
    <source>
        <dbReference type="Proteomes" id="UP000049983"/>
    </source>
</evidence>